<accession>A0A1M6PVC8</accession>
<keyword evidence="3" id="KW-0732">Signal</keyword>
<evidence type="ECO:0000256" key="2">
    <source>
        <dbReference type="ARBA" id="ARBA00022801"/>
    </source>
</evidence>
<dbReference type="InterPro" id="IPR036514">
    <property type="entry name" value="SGNH_hydro_sf"/>
</dbReference>
<dbReference type="Proteomes" id="UP000184510">
    <property type="component" value="Unassembled WGS sequence"/>
</dbReference>
<feature type="signal peptide" evidence="3">
    <location>
        <begin position="1"/>
        <end position="18"/>
    </location>
</feature>
<feature type="chain" id="PRO_5012432323" evidence="3">
    <location>
        <begin position="19"/>
        <end position="727"/>
    </location>
</feature>
<dbReference type="InterPro" id="IPR024607">
    <property type="entry name" value="Sulfatase_CS"/>
</dbReference>
<feature type="domain" description="SGNH hydrolase-type esterase" evidence="4">
    <location>
        <begin position="543"/>
        <end position="708"/>
    </location>
</feature>
<sequence>MGMFKYILYLALTAVCTAAKQPNIVFLFTDDHALSAISAYGSKTIKTPNIDRIAEEGAIFQNSFCTNSICGPSRASIMTGKHSHLNGFTGNLGAAFDGHQTTLPRLLQNAGYQTAIFGKWHLKSTPVGFDRWEIFPGQGNYYNPDLLQQGGGRKRYQGYATDIVTDLSLKWLKEERDPNKPFILFCQHKAPHRTFSPALRHLELYDGKDLPVPSTFFDDYKNRSATLAKHAMGIAEHMAWDYDLKVPSPLVKEYNLPGRNHIKDVEYPRMSPEQKKAWDKFFEPRNRELLEQWKAGKLTEKDLALWRYQRYAKNYLRTVKSVDENIGRVLDYLDESNLTENTIVIYSSDQGFYVGEHGWFDKRWMFEESLSMPFLIRWPEHIKPGQKHKELIQNIDYAPTLLSAAGAEVPREMQGKSLLPLVESSSKEWRDAIYYAYYDHGGEHQVPQHDGIRTERYKLIHFPRSKEWNLFDLKNDPNELVSIHGKDPKLLKELQSKYDELKKEYHVSSATIPSSRPQPWWKQRHKLLNKRTKNGSGKAEIVFIGDSITQAWETHGKDTWQKYYAPRNAVNLGISGDRTEHVMWRLQNGNFTGLTPKVAVVMIGTNNTGHKMQPALETAQGIRAILDQIRSKSPDTKILLLGVFPRDASPEGKMRKRNEEINELIDDYADDKHIFYQDISQVFLDDKGTLPKEIMPDALHPRQQGYQLWAEAIEPTLNKLGLSPITK</sequence>
<gene>
    <name evidence="6" type="ORF">SAMN02745181_3311</name>
</gene>
<protein>
    <submittedName>
        <fullName evidence="6">N-acetylglucosamine-6-sulfatase</fullName>
    </submittedName>
</protein>
<dbReference type="SUPFAM" id="SSF52266">
    <property type="entry name" value="SGNH hydrolase"/>
    <property type="match status" value="1"/>
</dbReference>
<organism evidence="6 7">
    <name type="scientific">Rubritalea squalenifaciens DSM 18772</name>
    <dbReference type="NCBI Taxonomy" id="1123071"/>
    <lineage>
        <taxon>Bacteria</taxon>
        <taxon>Pseudomonadati</taxon>
        <taxon>Verrucomicrobiota</taxon>
        <taxon>Verrucomicrobiia</taxon>
        <taxon>Verrucomicrobiales</taxon>
        <taxon>Rubritaleaceae</taxon>
        <taxon>Rubritalea</taxon>
    </lineage>
</organism>
<dbReference type="InterPro" id="IPR017850">
    <property type="entry name" value="Alkaline_phosphatase_core_sf"/>
</dbReference>
<dbReference type="PANTHER" id="PTHR43108:SF6">
    <property type="entry name" value="N-SULPHOGLUCOSAMINE SULPHOHYDROLASE"/>
    <property type="match status" value="1"/>
</dbReference>
<dbReference type="SUPFAM" id="SSF53649">
    <property type="entry name" value="Alkaline phosphatase-like"/>
    <property type="match status" value="1"/>
</dbReference>
<keyword evidence="7" id="KW-1185">Reference proteome</keyword>
<dbReference type="PROSITE" id="PS00523">
    <property type="entry name" value="SULFATASE_1"/>
    <property type="match status" value="1"/>
</dbReference>
<dbReference type="PANTHER" id="PTHR43108">
    <property type="entry name" value="N-ACETYLGLUCOSAMINE-6-SULFATASE FAMILY MEMBER"/>
    <property type="match status" value="1"/>
</dbReference>
<evidence type="ECO:0000256" key="1">
    <source>
        <dbReference type="ARBA" id="ARBA00008779"/>
    </source>
</evidence>
<evidence type="ECO:0000256" key="3">
    <source>
        <dbReference type="SAM" id="SignalP"/>
    </source>
</evidence>
<feature type="domain" description="N-sulphoglucosamine sulphohydrolase C-terminal" evidence="5">
    <location>
        <begin position="355"/>
        <end position="502"/>
    </location>
</feature>
<dbReference type="InterPro" id="IPR013830">
    <property type="entry name" value="SGNH_hydro"/>
</dbReference>
<dbReference type="InParanoid" id="A0A1M6PVC8"/>
<comment type="similarity">
    <text evidence="1">Belongs to the sulfatase family.</text>
</comment>
<evidence type="ECO:0000259" key="4">
    <source>
        <dbReference type="Pfam" id="PF13472"/>
    </source>
</evidence>
<dbReference type="InterPro" id="IPR032506">
    <property type="entry name" value="SGSH_C"/>
</dbReference>
<dbReference type="CDD" id="cd01820">
    <property type="entry name" value="PAF_acetylesterase_like"/>
    <property type="match status" value="1"/>
</dbReference>
<reference evidence="6 7" key="1">
    <citation type="submission" date="2016-11" db="EMBL/GenBank/DDBJ databases">
        <authorList>
            <person name="Jaros S."/>
            <person name="Januszkiewicz K."/>
            <person name="Wedrychowicz H."/>
        </authorList>
    </citation>
    <scope>NUCLEOTIDE SEQUENCE [LARGE SCALE GENOMIC DNA]</scope>
    <source>
        <strain evidence="6 7">DSM 18772</strain>
    </source>
</reference>
<keyword evidence="2" id="KW-0378">Hydrolase</keyword>
<dbReference type="GO" id="GO:0016788">
    <property type="term" value="F:hydrolase activity, acting on ester bonds"/>
    <property type="evidence" value="ECO:0007669"/>
    <property type="project" value="UniProtKB-ARBA"/>
</dbReference>
<dbReference type="EMBL" id="FQYR01000005">
    <property type="protein sequence ID" value="SHK11852.1"/>
    <property type="molecule type" value="Genomic_DNA"/>
</dbReference>
<evidence type="ECO:0000313" key="7">
    <source>
        <dbReference type="Proteomes" id="UP000184510"/>
    </source>
</evidence>
<dbReference type="Gene3D" id="3.40.50.1110">
    <property type="entry name" value="SGNH hydrolase"/>
    <property type="match status" value="1"/>
</dbReference>
<dbReference type="Gene3D" id="3.40.720.10">
    <property type="entry name" value="Alkaline Phosphatase, subunit A"/>
    <property type="match status" value="1"/>
</dbReference>
<dbReference type="Pfam" id="PF16347">
    <property type="entry name" value="SGSH_C"/>
    <property type="match status" value="1"/>
</dbReference>
<evidence type="ECO:0000259" key="5">
    <source>
        <dbReference type="Pfam" id="PF16347"/>
    </source>
</evidence>
<name>A0A1M6PVC8_9BACT</name>
<proteinExistence type="inferred from homology"/>
<evidence type="ECO:0000313" key="6">
    <source>
        <dbReference type="EMBL" id="SHK11852.1"/>
    </source>
</evidence>
<dbReference type="AlphaFoldDB" id="A0A1M6PVC8"/>
<dbReference type="CDD" id="cd16031">
    <property type="entry name" value="G6S_like"/>
    <property type="match status" value="1"/>
</dbReference>
<dbReference type="Pfam" id="PF13472">
    <property type="entry name" value="Lipase_GDSL_2"/>
    <property type="match status" value="1"/>
</dbReference>
<dbReference type="STRING" id="1123071.SAMN02745181_3311"/>